<dbReference type="SUPFAM" id="SSF50249">
    <property type="entry name" value="Nucleic acid-binding proteins"/>
    <property type="match status" value="1"/>
</dbReference>
<sequence>MNLISRTLTRVVTSSLYHSKAAKLPTQKWVISQQIRAFSATVIGTGGGRKPRAKASAKPPPLISPVEEKELTPPKKIEYKPEISNWINLIGFVEQPVQFGPCSDGKFWAGTVISQRSGSKSSSFWIPIIFEGDLAQIAVQHVKKEDRIHISGKLFIDSPPPSVTYTQSNVQVMVQSLNFVQAETCIEKEVMKKISPPKKEVTSTKRQPARSKKVKVIDEETSNSWKHLIENPKEWLDHRGNKANGLVKPKHPDFKRKVGGFSLWLTTAPEWALPKLDELEFDVLVPTGNTKLKQLKGEESWKDLVQNPDKWLDNRSVKTNVKAPDFIHKDTGEALWMTDSPLWVLSKLPPLKKNQERPLMSNTTPQLDVVVPNGNLNQLKREESWKNLVENPSKWWDNRLDKRTPKYPDFKHKETGEGLWINNSPTWALSKLPPLKKNQESPVMA</sequence>
<dbReference type="InterPro" id="IPR000424">
    <property type="entry name" value="Primosome_PriB/ssb"/>
</dbReference>
<evidence type="ECO:0000256" key="2">
    <source>
        <dbReference type="PROSITE-ProRule" id="PRU00252"/>
    </source>
</evidence>
<dbReference type="PANTHER" id="PTHR10302:SF12">
    <property type="entry name" value="PROTEIN OSB3, CHLOROPLASTIC_MITOCHONDRIAL"/>
    <property type="match status" value="1"/>
</dbReference>
<evidence type="ECO:0000313" key="5">
    <source>
        <dbReference type="RefSeq" id="XP_010481709.1"/>
    </source>
</evidence>
<reference evidence="5" key="2">
    <citation type="submission" date="2025-08" db="UniProtKB">
        <authorList>
            <consortium name="RefSeq"/>
        </authorList>
    </citation>
    <scope>IDENTIFICATION</scope>
    <source>
        <tissue evidence="5">Leaf</tissue>
    </source>
</reference>
<organism evidence="4 5">
    <name type="scientific">Camelina sativa</name>
    <name type="common">False flax</name>
    <name type="synonym">Myagrum sativum</name>
    <dbReference type="NCBI Taxonomy" id="90675"/>
    <lineage>
        <taxon>Eukaryota</taxon>
        <taxon>Viridiplantae</taxon>
        <taxon>Streptophyta</taxon>
        <taxon>Embryophyta</taxon>
        <taxon>Tracheophyta</taxon>
        <taxon>Spermatophyta</taxon>
        <taxon>Magnoliopsida</taxon>
        <taxon>eudicotyledons</taxon>
        <taxon>Gunneridae</taxon>
        <taxon>Pentapetalae</taxon>
        <taxon>rosids</taxon>
        <taxon>malvids</taxon>
        <taxon>Brassicales</taxon>
        <taxon>Brassicaceae</taxon>
        <taxon>Camelineae</taxon>
        <taxon>Camelina</taxon>
    </lineage>
</organism>
<evidence type="ECO:0000256" key="3">
    <source>
        <dbReference type="SAM" id="MobiDB-lite"/>
    </source>
</evidence>
<dbReference type="PROSITE" id="PS50935">
    <property type="entry name" value="SSB"/>
    <property type="match status" value="1"/>
</dbReference>
<accession>A0ABM0X738</accession>
<evidence type="ECO:0000313" key="4">
    <source>
        <dbReference type="Proteomes" id="UP000694864"/>
    </source>
</evidence>
<gene>
    <name evidence="5" type="primary">LOC104760485</name>
</gene>
<feature type="region of interest" description="Disordered" evidence="3">
    <location>
        <begin position="426"/>
        <end position="445"/>
    </location>
</feature>
<proteinExistence type="predicted"/>
<protein>
    <submittedName>
        <fullName evidence="5">Protein OSB3, chloroplastic/mitochondrial</fullName>
    </submittedName>
</protein>
<feature type="region of interest" description="Disordered" evidence="3">
    <location>
        <begin position="45"/>
        <end position="67"/>
    </location>
</feature>
<dbReference type="GeneID" id="104760485"/>
<dbReference type="PANTHER" id="PTHR10302">
    <property type="entry name" value="SINGLE-STRANDED DNA-BINDING PROTEIN"/>
    <property type="match status" value="1"/>
</dbReference>
<dbReference type="Proteomes" id="UP000694864">
    <property type="component" value="Chromosome 18"/>
</dbReference>
<keyword evidence="1 2" id="KW-0238">DNA-binding</keyword>
<reference evidence="4" key="1">
    <citation type="journal article" date="2014" name="Nat. Commun.">
        <title>The emerging biofuel crop Camelina sativa retains a highly undifferentiated hexaploid genome structure.</title>
        <authorList>
            <person name="Kagale S."/>
            <person name="Koh C."/>
            <person name="Nixon J."/>
            <person name="Bollina V."/>
            <person name="Clarke W.E."/>
            <person name="Tuteja R."/>
            <person name="Spillane C."/>
            <person name="Robinson S.J."/>
            <person name="Links M.G."/>
            <person name="Clarke C."/>
            <person name="Higgins E.E."/>
            <person name="Huebert T."/>
            <person name="Sharpe A.G."/>
            <person name="Parkin I.A."/>
        </authorList>
    </citation>
    <scope>NUCLEOTIDE SEQUENCE [LARGE SCALE GENOMIC DNA]</scope>
    <source>
        <strain evidence="4">cv. DH55</strain>
    </source>
</reference>
<dbReference type="InterPro" id="IPR012340">
    <property type="entry name" value="NA-bd_OB-fold"/>
</dbReference>
<dbReference type="RefSeq" id="XP_010481709.1">
    <property type="nucleotide sequence ID" value="XM_010483407.2"/>
</dbReference>
<keyword evidence="4" id="KW-1185">Reference proteome</keyword>
<dbReference type="InterPro" id="IPR011344">
    <property type="entry name" value="ssDNA-bd"/>
</dbReference>
<name>A0ABM0X738_CAMSA</name>
<evidence type="ECO:0000256" key="1">
    <source>
        <dbReference type="ARBA" id="ARBA00023125"/>
    </source>
</evidence>